<gene>
    <name evidence="2" type="ORF">BLA29_013040</name>
</gene>
<evidence type="ECO:0000313" key="3">
    <source>
        <dbReference type="Proteomes" id="UP000194236"/>
    </source>
</evidence>
<keyword evidence="1" id="KW-1133">Transmembrane helix</keyword>
<evidence type="ECO:0000313" key="2">
    <source>
        <dbReference type="EMBL" id="OTF80713.1"/>
    </source>
</evidence>
<dbReference type="EMBL" id="MUJZ01016904">
    <property type="protein sequence ID" value="OTF80713.1"/>
    <property type="molecule type" value="Genomic_DNA"/>
</dbReference>
<proteinExistence type="predicted"/>
<accession>A0A1Y3BLN0</accession>
<sequence length="47" mass="5809">MPVNMAYWMYRLWYFSVNVFHPFIVVILSTKRRYWNGLNVTVIVIRN</sequence>
<feature type="transmembrane region" description="Helical" evidence="1">
    <location>
        <begin position="12"/>
        <end position="30"/>
    </location>
</feature>
<name>A0A1Y3BLN0_EURMA</name>
<organism evidence="2 3">
    <name type="scientific">Euroglyphus maynei</name>
    <name type="common">Mayne's house dust mite</name>
    <dbReference type="NCBI Taxonomy" id="6958"/>
    <lineage>
        <taxon>Eukaryota</taxon>
        <taxon>Metazoa</taxon>
        <taxon>Ecdysozoa</taxon>
        <taxon>Arthropoda</taxon>
        <taxon>Chelicerata</taxon>
        <taxon>Arachnida</taxon>
        <taxon>Acari</taxon>
        <taxon>Acariformes</taxon>
        <taxon>Sarcoptiformes</taxon>
        <taxon>Astigmata</taxon>
        <taxon>Psoroptidia</taxon>
        <taxon>Analgoidea</taxon>
        <taxon>Pyroglyphidae</taxon>
        <taxon>Pyroglyphinae</taxon>
        <taxon>Euroglyphus</taxon>
    </lineage>
</organism>
<dbReference type="AlphaFoldDB" id="A0A1Y3BLN0"/>
<keyword evidence="1" id="KW-0472">Membrane</keyword>
<keyword evidence="3" id="KW-1185">Reference proteome</keyword>
<dbReference type="Proteomes" id="UP000194236">
    <property type="component" value="Unassembled WGS sequence"/>
</dbReference>
<keyword evidence="1" id="KW-0812">Transmembrane</keyword>
<comment type="caution">
    <text evidence="2">The sequence shown here is derived from an EMBL/GenBank/DDBJ whole genome shotgun (WGS) entry which is preliminary data.</text>
</comment>
<protein>
    <submittedName>
        <fullName evidence="2">Uncharacterized protein</fullName>
    </submittedName>
</protein>
<evidence type="ECO:0000256" key="1">
    <source>
        <dbReference type="SAM" id="Phobius"/>
    </source>
</evidence>
<reference evidence="2 3" key="1">
    <citation type="submission" date="2017-03" db="EMBL/GenBank/DDBJ databases">
        <title>Genome Survey of Euroglyphus maynei.</title>
        <authorList>
            <person name="Arlian L.G."/>
            <person name="Morgan M.S."/>
            <person name="Rider S.D."/>
        </authorList>
    </citation>
    <scope>NUCLEOTIDE SEQUENCE [LARGE SCALE GENOMIC DNA]</scope>
    <source>
        <strain evidence="2">Arlian Lab</strain>
        <tissue evidence="2">Whole body</tissue>
    </source>
</reference>